<dbReference type="EMBL" id="UINC01194017">
    <property type="protein sequence ID" value="SVE09898.1"/>
    <property type="molecule type" value="Genomic_DNA"/>
</dbReference>
<protein>
    <submittedName>
        <fullName evidence="1">Uncharacterized protein</fullName>
    </submittedName>
</protein>
<proteinExistence type="predicted"/>
<gene>
    <name evidence="1" type="ORF">METZ01_LOCUS462752</name>
</gene>
<evidence type="ECO:0000313" key="1">
    <source>
        <dbReference type="EMBL" id="SVE09898.1"/>
    </source>
</evidence>
<sequence>MKKQLLLSLLVIISSSVLFSQNLIENNQIHDQETSENYTPINNNSKDGGGWFNYGKEIETQSTDFNLYHFAQHVDSTMISGYIDGTTGDTTYYNVWHHSEGQILDPTSFNFSNTGEAEFFFAGEGFMLDTIKFPYYYFRPQTGLPDKLIVQFYTNAPGGGITEATPTWGPYQRVEYDHTTYKGVNAVQTIEYELTDNDVTPDTSSYYQIFVV</sequence>
<organism evidence="1">
    <name type="scientific">marine metagenome</name>
    <dbReference type="NCBI Taxonomy" id="408172"/>
    <lineage>
        <taxon>unclassified sequences</taxon>
        <taxon>metagenomes</taxon>
        <taxon>ecological metagenomes</taxon>
    </lineage>
</organism>
<reference evidence="1" key="1">
    <citation type="submission" date="2018-05" db="EMBL/GenBank/DDBJ databases">
        <authorList>
            <person name="Lanie J.A."/>
            <person name="Ng W.-L."/>
            <person name="Kazmierczak K.M."/>
            <person name="Andrzejewski T.M."/>
            <person name="Davidsen T.M."/>
            <person name="Wayne K.J."/>
            <person name="Tettelin H."/>
            <person name="Glass J.I."/>
            <person name="Rusch D."/>
            <person name="Podicherti R."/>
            <person name="Tsui H.-C.T."/>
            <person name="Winkler M.E."/>
        </authorList>
    </citation>
    <scope>NUCLEOTIDE SEQUENCE</scope>
</reference>
<feature type="non-terminal residue" evidence="1">
    <location>
        <position position="212"/>
    </location>
</feature>
<name>A0A383ARY9_9ZZZZ</name>
<accession>A0A383ARY9</accession>
<dbReference type="AlphaFoldDB" id="A0A383ARY9"/>